<evidence type="ECO:0000256" key="1">
    <source>
        <dbReference type="ARBA" id="ARBA00004225"/>
    </source>
</evidence>
<dbReference type="Proteomes" id="UP001620645">
    <property type="component" value="Unassembled WGS sequence"/>
</dbReference>
<dbReference type="GO" id="GO:0031966">
    <property type="term" value="C:mitochondrial membrane"/>
    <property type="evidence" value="ECO:0007669"/>
    <property type="project" value="UniProtKB-SubCell"/>
</dbReference>
<evidence type="ECO:0000256" key="5">
    <source>
        <dbReference type="ARBA" id="ARBA00022970"/>
    </source>
</evidence>
<comment type="caution">
    <text evidence="10">The sequence shown here is derived from an EMBL/GenBank/DDBJ whole genome shotgun (WGS) entry which is preliminary data.</text>
</comment>
<keyword evidence="11" id="KW-1185">Reference proteome</keyword>
<gene>
    <name evidence="10" type="ORF">niasHS_016308</name>
</gene>
<keyword evidence="3" id="KW-0813">Transport</keyword>
<evidence type="ECO:0000256" key="6">
    <source>
        <dbReference type="ARBA" id="ARBA00022989"/>
    </source>
</evidence>
<name>A0ABD2HZU2_HETSC</name>
<sequence length="97" mass="11058">MLVKDAQVKPDISKPRWDQSTFIGRATHFFTVVNPLNILASNNQLENSRKIVTDYEWVPKMALKQSQNRHRLRVGAKNGIKTVAKSSPITSGCQKWH</sequence>
<dbReference type="PANTHER" id="PTHR11153">
    <property type="entry name" value="SIDEROFLEXIN"/>
    <property type="match status" value="1"/>
</dbReference>
<keyword evidence="4" id="KW-0812">Transmembrane</keyword>
<dbReference type="AlphaFoldDB" id="A0ABD2HZU2"/>
<accession>A0ABD2HZU2</accession>
<protein>
    <submittedName>
        <fullName evidence="10">Uncharacterized protein</fullName>
    </submittedName>
</protein>
<comment type="similarity">
    <text evidence="2">Belongs to the sideroflexin family.</text>
</comment>
<evidence type="ECO:0000256" key="9">
    <source>
        <dbReference type="ARBA" id="ARBA00036416"/>
    </source>
</evidence>
<dbReference type="Pfam" id="PF03820">
    <property type="entry name" value="SFXNs"/>
    <property type="match status" value="1"/>
</dbReference>
<dbReference type="GO" id="GO:0006865">
    <property type="term" value="P:amino acid transport"/>
    <property type="evidence" value="ECO:0007669"/>
    <property type="project" value="UniProtKB-KW"/>
</dbReference>
<comment type="catalytic activity">
    <reaction evidence="9">
        <text>L-serine(in) = L-serine(out)</text>
        <dbReference type="Rhea" id="RHEA:35031"/>
        <dbReference type="ChEBI" id="CHEBI:33384"/>
    </reaction>
</comment>
<evidence type="ECO:0000313" key="11">
    <source>
        <dbReference type="Proteomes" id="UP001620645"/>
    </source>
</evidence>
<evidence type="ECO:0000256" key="2">
    <source>
        <dbReference type="ARBA" id="ARBA00005974"/>
    </source>
</evidence>
<dbReference type="PANTHER" id="PTHR11153:SF20">
    <property type="entry name" value="SIDEROFLEXIN-3"/>
    <property type="match status" value="1"/>
</dbReference>
<keyword evidence="7" id="KW-0496">Mitochondrion</keyword>
<dbReference type="InterPro" id="IPR004686">
    <property type="entry name" value="Mtc"/>
</dbReference>
<proteinExistence type="inferred from homology"/>
<evidence type="ECO:0000256" key="3">
    <source>
        <dbReference type="ARBA" id="ARBA00022448"/>
    </source>
</evidence>
<evidence type="ECO:0000313" key="10">
    <source>
        <dbReference type="EMBL" id="KAL3072133.1"/>
    </source>
</evidence>
<keyword evidence="8" id="KW-0472">Membrane</keyword>
<comment type="subcellular location">
    <subcellularLocation>
        <location evidence="1">Mitochondrion membrane</location>
        <topology evidence="1">Multi-pass membrane protein</topology>
    </subcellularLocation>
</comment>
<organism evidence="10 11">
    <name type="scientific">Heterodera schachtii</name>
    <name type="common">Sugarbeet cyst nematode worm</name>
    <name type="synonym">Tylenchus schachtii</name>
    <dbReference type="NCBI Taxonomy" id="97005"/>
    <lineage>
        <taxon>Eukaryota</taxon>
        <taxon>Metazoa</taxon>
        <taxon>Ecdysozoa</taxon>
        <taxon>Nematoda</taxon>
        <taxon>Chromadorea</taxon>
        <taxon>Rhabditida</taxon>
        <taxon>Tylenchina</taxon>
        <taxon>Tylenchomorpha</taxon>
        <taxon>Tylenchoidea</taxon>
        <taxon>Heteroderidae</taxon>
        <taxon>Heteroderinae</taxon>
        <taxon>Heterodera</taxon>
    </lineage>
</organism>
<evidence type="ECO:0000256" key="8">
    <source>
        <dbReference type="ARBA" id="ARBA00023136"/>
    </source>
</evidence>
<dbReference type="EMBL" id="JBICCN010000374">
    <property type="protein sequence ID" value="KAL3072133.1"/>
    <property type="molecule type" value="Genomic_DNA"/>
</dbReference>
<keyword evidence="6" id="KW-1133">Transmembrane helix</keyword>
<evidence type="ECO:0000256" key="7">
    <source>
        <dbReference type="ARBA" id="ARBA00023128"/>
    </source>
</evidence>
<reference evidence="10 11" key="1">
    <citation type="submission" date="2024-10" db="EMBL/GenBank/DDBJ databases">
        <authorList>
            <person name="Kim D."/>
        </authorList>
    </citation>
    <scope>NUCLEOTIDE SEQUENCE [LARGE SCALE GENOMIC DNA]</scope>
    <source>
        <strain evidence="10">Taebaek</strain>
    </source>
</reference>
<keyword evidence="5" id="KW-0029">Amino-acid transport</keyword>
<evidence type="ECO:0000256" key="4">
    <source>
        <dbReference type="ARBA" id="ARBA00022692"/>
    </source>
</evidence>